<proteinExistence type="predicted"/>
<accession>A0A1X6N7W1</accession>
<reference evidence="1 2" key="1">
    <citation type="submission" date="2017-04" db="EMBL/GenBank/DDBJ databases">
        <title>Genome Sequence of the Model Brown-Rot Fungus Postia placenta SB12.</title>
        <authorList>
            <consortium name="DOE Joint Genome Institute"/>
            <person name="Gaskell J."/>
            <person name="Kersten P."/>
            <person name="Larrondo L.F."/>
            <person name="Canessa P."/>
            <person name="Martinez D."/>
            <person name="Hibbett D."/>
            <person name="Schmoll M."/>
            <person name="Kubicek C.P."/>
            <person name="Martinez A.T."/>
            <person name="Yadav J."/>
            <person name="Master E."/>
            <person name="Magnuson J.K."/>
            <person name="James T."/>
            <person name="Yaver D."/>
            <person name="Berka R."/>
            <person name="Labutti K."/>
            <person name="Lipzen A."/>
            <person name="Aerts A."/>
            <person name="Barry K."/>
            <person name="Henrissat B."/>
            <person name="Blanchette R."/>
            <person name="Grigoriev I."/>
            <person name="Cullen D."/>
        </authorList>
    </citation>
    <scope>NUCLEOTIDE SEQUENCE [LARGE SCALE GENOMIC DNA]</scope>
    <source>
        <strain evidence="1 2">MAD-698-R-SB12</strain>
    </source>
</reference>
<evidence type="ECO:0000313" key="1">
    <source>
        <dbReference type="EMBL" id="OSX64592.1"/>
    </source>
</evidence>
<dbReference type="EMBL" id="KZ110593">
    <property type="protein sequence ID" value="OSX64592.1"/>
    <property type="molecule type" value="Genomic_DNA"/>
</dbReference>
<name>A0A1X6N7W1_9APHY</name>
<dbReference type="RefSeq" id="XP_024341386.1">
    <property type="nucleotide sequence ID" value="XM_024484500.1"/>
</dbReference>
<dbReference type="AlphaFoldDB" id="A0A1X6N7W1"/>
<organism evidence="1 2">
    <name type="scientific">Postia placenta MAD-698-R-SB12</name>
    <dbReference type="NCBI Taxonomy" id="670580"/>
    <lineage>
        <taxon>Eukaryota</taxon>
        <taxon>Fungi</taxon>
        <taxon>Dikarya</taxon>
        <taxon>Basidiomycota</taxon>
        <taxon>Agaricomycotina</taxon>
        <taxon>Agaricomycetes</taxon>
        <taxon>Polyporales</taxon>
        <taxon>Adustoporiaceae</taxon>
        <taxon>Rhodonia</taxon>
    </lineage>
</organism>
<sequence>MSPLSGQRLTSSPYHQTCIQVEAFQHRNKIPDFAYSQSDGYEAFTEWYDVNACAESLLTSWAECDAEEASRSPVTDEVGARSIPP</sequence>
<evidence type="ECO:0000313" key="2">
    <source>
        <dbReference type="Proteomes" id="UP000194127"/>
    </source>
</evidence>
<dbReference type="Proteomes" id="UP000194127">
    <property type="component" value="Unassembled WGS sequence"/>
</dbReference>
<gene>
    <name evidence="1" type="ORF">POSPLADRAFT_1134608</name>
</gene>
<keyword evidence="2" id="KW-1185">Reference proteome</keyword>
<protein>
    <submittedName>
        <fullName evidence="1">Uncharacterized protein</fullName>
    </submittedName>
</protein>
<dbReference type="GeneID" id="36329449"/>